<feature type="binding site" evidence="1">
    <location>
        <position position="263"/>
    </location>
    <ligand>
        <name>[4Fe-4S] cluster</name>
        <dbReference type="ChEBI" id="CHEBI:49883"/>
    </ligand>
</feature>
<protein>
    <recommendedName>
        <fullName evidence="1">4-hydroxy-3-methylbut-2-en-1-yl diphosphate synthase (flavodoxin)</fullName>
        <ecNumber evidence="1">1.17.7.3</ecNumber>
    </recommendedName>
    <alternativeName>
        <fullName evidence="1">1-hydroxy-2-methyl-2-(E)-butenyl 4-diphosphate synthase</fullName>
    </alternativeName>
</protein>
<dbReference type="PANTHER" id="PTHR30454">
    <property type="entry name" value="4-HYDROXY-3-METHYLBUT-2-EN-1-YL DIPHOSPHATE SYNTHASE"/>
    <property type="match status" value="1"/>
</dbReference>
<sequence length="345" mass="36866">MTKQLQVGNVLVGGGAPVSIQSMCNTDTRDVEVTVAQIHRLEEAGCEIIRVAIPDEAAARSVDRIKEQISIPLVADIHFNYRYALECARRGVDAIRINPGNIGGGEKVRAVAELCRQKGIPIRIGVNGGSLEKELRQKYNGVTAEALVESAMGHVALLNQFDFDDICISVKCSDVPLTMSAYRLLSERTDYPLHLGVTEAGTPSMGMVKSAIGIGGLLCLGIGDTIRVTLTADPVEEVYAAHKILRAAGLRASGVNLIACPTCGRTRIDLIPIAEEVERRLQNCRKNITVAVMGCAVNGPGEASAADIGIAGGNGEGILFRKGKLLYKVPQEQLVDALMKEIELL</sequence>
<comment type="function">
    <text evidence="1">Converts 2C-methyl-D-erythritol 2,4-cyclodiphosphate (ME-2,4cPP) into 1-hydroxy-2-methyl-2-(E)-butenyl 4-diphosphate.</text>
</comment>
<feature type="binding site" evidence="1">
    <location>
        <position position="295"/>
    </location>
    <ligand>
        <name>[4Fe-4S] cluster</name>
        <dbReference type="ChEBI" id="CHEBI:49883"/>
    </ligand>
</feature>
<comment type="cofactor">
    <cofactor evidence="1">
        <name>[4Fe-4S] cluster</name>
        <dbReference type="ChEBI" id="CHEBI:49883"/>
    </cofactor>
    <text evidence="1">Binds 1 [4Fe-4S] cluster.</text>
</comment>
<accession>A0ABS6FA15</accession>
<evidence type="ECO:0000313" key="4">
    <source>
        <dbReference type="EMBL" id="MBU5627139.1"/>
    </source>
</evidence>
<dbReference type="PANTHER" id="PTHR30454:SF0">
    <property type="entry name" value="4-HYDROXY-3-METHYLBUT-2-EN-1-YL DIPHOSPHATE SYNTHASE (FERREDOXIN), CHLOROPLASTIC"/>
    <property type="match status" value="1"/>
</dbReference>
<keyword evidence="1" id="KW-0479">Metal-binding</keyword>
<feature type="domain" description="IspG TIM-barrel" evidence="2">
    <location>
        <begin position="2"/>
        <end position="241"/>
    </location>
</feature>
<keyword evidence="5" id="KW-1185">Reference proteome</keyword>
<organism evidence="4 5">
    <name type="scientific">Dysosmobacter acutus</name>
    <dbReference type="NCBI Taxonomy" id="2841504"/>
    <lineage>
        <taxon>Bacteria</taxon>
        <taxon>Bacillati</taxon>
        <taxon>Bacillota</taxon>
        <taxon>Clostridia</taxon>
        <taxon>Eubacteriales</taxon>
        <taxon>Oscillospiraceae</taxon>
        <taxon>Dysosmobacter</taxon>
    </lineage>
</organism>
<comment type="catalytic activity">
    <reaction evidence="1">
        <text>(2E)-4-hydroxy-3-methylbut-2-enyl diphosphate + oxidized [flavodoxin] + H2O + 2 H(+) = 2-C-methyl-D-erythritol 2,4-cyclic diphosphate + reduced [flavodoxin]</text>
        <dbReference type="Rhea" id="RHEA:43604"/>
        <dbReference type="Rhea" id="RHEA-COMP:10622"/>
        <dbReference type="Rhea" id="RHEA-COMP:10623"/>
        <dbReference type="ChEBI" id="CHEBI:15377"/>
        <dbReference type="ChEBI" id="CHEBI:15378"/>
        <dbReference type="ChEBI" id="CHEBI:57618"/>
        <dbReference type="ChEBI" id="CHEBI:58210"/>
        <dbReference type="ChEBI" id="CHEBI:58483"/>
        <dbReference type="ChEBI" id="CHEBI:128753"/>
        <dbReference type="EC" id="1.17.7.3"/>
    </reaction>
</comment>
<comment type="similarity">
    <text evidence="1">Belongs to the IspG family.</text>
</comment>
<evidence type="ECO:0000259" key="2">
    <source>
        <dbReference type="Pfam" id="PF04551"/>
    </source>
</evidence>
<evidence type="ECO:0000259" key="3">
    <source>
        <dbReference type="Pfam" id="PF26540"/>
    </source>
</evidence>
<dbReference type="NCBIfam" id="TIGR00612">
    <property type="entry name" value="ispG_gcpE"/>
    <property type="match status" value="1"/>
</dbReference>
<feature type="domain" description="IspG C-terminal" evidence="3">
    <location>
        <begin position="256"/>
        <end position="343"/>
    </location>
</feature>
<dbReference type="InterPro" id="IPR016425">
    <property type="entry name" value="IspG_bac"/>
</dbReference>
<dbReference type="InterPro" id="IPR004588">
    <property type="entry name" value="IspG_bac-typ"/>
</dbReference>
<dbReference type="PIRSF" id="PIRSF004640">
    <property type="entry name" value="IspG"/>
    <property type="match status" value="1"/>
</dbReference>
<dbReference type="Proteomes" id="UP000787672">
    <property type="component" value="Unassembled WGS sequence"/>
</dbReference>
<keyword evidence="1 4" id="KW-0560">Oxidoreductase</keyword>
<comment type="pathway">
    <text evidence="1">Isoprenoid biosynthesis; isopentenyl diphosphate biosynthesis via DXP pathway; isopentenyl diphosphate from 1-deoxy-D-xylulose 5-phosphate: step 5/6.</text>
</comment>
<dbReference type="GO" id="GO:0046429">
    <property type="term" value="F:4-hydroxy-3-methylbut-2-en-1-yl diphosphate synthase activity (ferredoxin)"/>
    <property type="evidence" value="ECO:0007669"/>
    <property type="project" value="UniProtKB-EC"/>
</dbReference>
<feature type="binding site" evidence="1">
    <location>
        <position position="302"/>
    </location>
    <ligand>
        <name>[4Fe-4S] cluster</name>
        <dbReference type="ChEBI" id="CHEBI:49883"/>
    </ligand>
</feature>
<keyword evidence="1" id="KW-0414">Isoprene biosynthesis</keyword>
<dbReference type="HAMAP" id="MF_00159">
    <property type="entry name" value="IspG"/>
    <property type="match status" value="1"/>
</dbReference>
<dbReference type="EMBL" id="JAHLQN010000001">
    <property type="protein sequence ID" value="MBU5627139.1"/>
    <property type="molecule type" value="Genomic_DNA"/>
</dbReference>
<keyword evidence="1" id="KW-0411">Iron-sulfur</keyword>
<dbReference type="Pfam" id="PF04551">
    <property type="entry name" value="GcpE"/>
    <property type="match status" value="1"/>
</dbReference>
<evidence type="ECO:0000256" key="1">
    <source>
        <dbReference type="HAMAP-Rule" id="MF_00159"/>
    </source>
</evidence>
<dbReference type="InterPro" id="IPR058579">
    <property type="entry name" value="IspG_C"/>
</dbReference>
<reference evidence="4 5" key="1">
    <citation type="submission" date="2021-06" db="EMBL/GenBank/DDBJ databases">
        <authorList>
            <person name="Sun Q."/>
            <person name="Li D."/>
        </authorList>
    </citation>
    <scope>NUCLEOTIDE SEQUENCE [LARGE SCALE GENOMIC DNA]</scope>
    <source>
        <strain evidence="4 5">MSJ-2</strain>
    </source>
</reference>
<dbReference type="InterPro" id="IPR058578">
    <property type="entry name" value="IspG_TIM"/>
</dbReference>
<proteinExistence type="inferred from homology"/>
<keyword evidence="1" id="KW-0004">4Fe-4S</keyword>
<dbReference type="NCBIfam" id="NF001540">
    <property type="entry name" value="PRK00366.1"/>
    <property type="match status" value="1"/>
</dbReference>
<dbReference type="RefSeq" id="WP_216632526.1">
    <property type="nucleotide sequence ID" value="NZ_JAHLQN010000001.1"/>
</dbReference>
<keyword evidence="1" id="KW-0408">Iron</keyword>
<dbReference type="Pfam" id="PF26540">
    <property type="entry name" value="GcpE_C"/>
    <property type="match status" value="1"/>
</dbReference>
<name>A0ABS6FA15_9FIRM</name>
<feature type="binding site" evidence="1">
    <location>
        <position position="260"/>
    </location>
    <ligand>
        <name>[4Fe-4S] cluster</name>
        <dbReference type="ChEBI" id="CHEBI:49883"/>
    </ligand>
</feature>
<comment type="caution">
    <text evidence="4">The sequence shown here is derived from an EMBL/GenBank/DDBJ whole genome shotgun (WGS) entry which is preliminary data.</text>
</comment>
<evidence type="ECO:0000313" key="5">
    <source>
        <dbReference type="Proteomes" id="UP000787672"/>
    </source>
</evidence>
<gene>
    <name evidence="1 4" type="primary">ispG</name>
    <name evidence="4" type="synonym">gcpE</name>
    <name evidence="4" type="ORF">KQI82_09495</name>
</gene>
<dbReference type="EC" id="1.17.7.3" evidence="1"/>